<evidence type="ECO:0000313" key="2">
    <source>
        <dbReference type="Proteomes" id="UP000605427"/>
    </source>
</evidence>
<comment type="caution">
    <text evidence="1">The sequence shown here is derived from an EMBL/GenBank/DDBJ whole genome shotgun (WGS) entry which is preliminary data.</text>
</comment>
<dbReference type="InterPro" id="IPR026838">
    <property type="entry name" value="YheC/D"/>
</dbReference>
<protein>
    <recommendedName>
        <fullName evidence="3">ATP-grasp domain-containing protein</fullName>
    </recommendedName>
</protein>
<proteinExistence type="predicted"/>
<name>A0ABQ1ZUN5_9BACL</name>
<gene>
    <name evidence="1" type="ORF">GCM10007362_27080</name>
</gene>
<dbReference type="Proteomes" id="UP000605427">
    <property type="component" value="Unassembled WGS sequence"/>
</dbReference>
<dbReference type="EMBL" id="BMDD01000003">
    <property type="protein sequence ID" value="GGH79775.1"/>
    <property type="molecule type" value="Genomic_DNA"/>
</dbReference>
<dbReference type="RefSeq" id="WP_172244311.1">
    <property type="nucleotide sequence ID" value="NZ_BMDD01000003.1"/>
</dbReference>
<evidence type="ECO:0008006" key="3">
    <source>
        <dbReference type="Google" id="ProtNLM"/>
    </source>
</evidence>
<evidence type="ECO:0000313" key="1">
    <source>
        <dbReference type="EMBL" id="GGH79775.1"/>
    </source>
</evidence>
<dbReference type="Pfam" id="PF14398">
    <property type="entry name" value="ATPgrasp_YheCD"/>
    <property type="match status" value="1"/>
</dbReference>
<keyword evidence="2" id="KW-1185">Reference proteome</keyword>
<sequence>MNQKPLIGMMLDWSMDVDFFRACAVAAAYYGADFYYFRISDIGDHSITGTKLENDEWISDEFPYPDAIYDYTRRREVPRFEEAYRKIGHIPMGHTIKGRSMTKSKVYRIIQKDKQLKQSLIPYMTVREAEDLFTFMQKHQKVIFKTNGGFAGQKILTAELKNDGIELFDQQYLHYFTKDDLSRLSEMLKSKRYFAQKLIHSVTPQGHPFHLRVHLSKNGKNRWVIAFRSISLSLNPHISITNSKHTYRGTSTWGAFLQNQYNEEENGPMQQMIDDYSLKMANYLEEATGGGFHEIALDLGTDERNRIWLFEAGIGLPGTLYHQLQMALPAMAYTLYLLKKAAPKSSL</sequence>
<reference evidence="2" key="1">
    <citation type="journal article" date="2019" name="Int. J. Syst. Evol. Microbiol.">
        <title>The Global Catalogue of Microorganisms (GCM) 10K type strain sequencing project: providing services to taxonomists for standard genome sequencing and annotation.</title>
        <authorList>
            <consortium name="The Broad Institute Genomics Platform"/>
            <consortium name="The Broad Institute Genome Sequencing Center for Infectious Disease"/>
            <person name="Wu L."/>
            <person name="Ma J."/>
        </authorList>
    </citation>
    <scope>NUCLEOTIDE SEQUENCE [LARGE SCALE GENOMIC DNA]</scope>
    <source>
        <strain evidence="2">CCM 8702</strain>
    </source>
</reference>
<accession>A0ABQ1ZUN5</accession>
<organism evidence="1 2">
    <name type="scientific">Saccharibacillus endophyticus</name>
    <dbReference type="NCBI Taxonomy" id="2060666"/>
    <lineage>
        <taxon>Bacteria</taxon>
        <taxon>Bacillati</taxon>
        <taxon>Bacillota</taxon>
        <taxon>Bacilli</taxon>
        <taxon>Bacillales</taxon>
        <taxon>Paenibacillaceae</taxon>
        <taxon>Saccharibacillus</taxon>
    </lineage>
</organism>